<reference evidence="2 3" key="1">
    <citation type="submission" date="2024-01" db="EMBL/GenBank/DDBJ databases">
        <title>A draft genome for the cacao thread blight pathogen Marasmiellus scandens.</title>
        <authorList>
            <person name="Baruah I.K."/>
            <person name="Leung J."/>
            <person name="Bukari Y."/>
            <person name="Amoako-Attah I."/>
            <person name="Meinhardt L.W."/>
            <person name="Bailey B.A."/>
            <person name="Cohen S.P."/>
        </authorList>
    </citation>
    <scope>NUCLEOTIDE SEQUENCE [LARGE SCALE GENOMIC DNA]</scope>
    <source>
        <strain evidence="2 3">GH-19</strain>
    </source>
</reference>
<gene>
    <name evidence="2" type="ORF">VKT23_016750</name>
</gene>
<evidence type="ECO:0000256" key="1">
    <source>
        <dbReference type="SAM" id="MobiDB-lite"/>
    </source>
</evidence>
<keyword evidence="3" id="KW-1185">Reference proteome</keyword>
<dbReference type="Proteomes" id="UP001498398">
    <property type="component" value="Unassembled WGS sequence"/>
</dbReference>
<organism evidence="2 3">
    <name type="scientific">Marasmiellus scandens</name>
    <dbReference type="NCBI Taxonomy" id="2682957"/>
    <lineage>
        <taxon>Eukaryota</taxon>
        <taxon>Fungi</taxon>
        <taxon>Dikarya</taxon>
        <taxon>Basidiomycota</taxon>
        <taxon>Agaricomycotina</taxon>
        <taxon>Agaricomycetes</taxon>
        <taxon>Agaricomycetidae</taxon>
        <taxon>Agaricales</taxon>
        <taxon>Marasmiineae</taxon>
        <taxon>Omphalotaceae</taxon>
        <taxon>Marasmiellus</taxon>
    </lineage>
</organism>
<evidence type="ECO:0000313" key="2">
    <source>
        <dbReference type="EMBL" id="KAK7440973.1"/>
    </source>
</evidence>
<comment type="caution">
    <text evidence="2">The sequence shown here is derived from an EMBL/GenBank/DDBJ whole genome shotgun (WGS) entry which is preliminary data.</text>
</comment>
<accession>A0ABR1IWX2</accession>
<name>A0ABR1IWX2_9AGAR</name>
<evidence type="ECO:0000313" key="3">
    <source>
        <dbReference type="Proteomes" id="UP001498398"/>
    </source>
</evidence>
<feature type="region of interest" description="Disordered" evidence="1">
    <location>
        <begin position="1"/>
        <end position="49"/>
    </location>
</feature>
<protein>
    <submittedName>
        <fullName evidence="2">Uncharacterized protein</fullName>
    </submittedName>
</protein>
<proteinExistence type="predicted"/>
<dbReference type="EMBL" id="JBANRG010000065">
    <property type="protein sequence ID" value="KAK7440973.1"/>
    <property type="molecule type" value="Genomic_DNA"/>
</dbReference>
<sequence length="348" mass="40196">MTRRSARLQEKSGAMAANAGTKRKAQNAENKQPRKRAKKSTGDDKPSDILTLTRCSPELYTMLHSASSLHIWRNARLNVEGLPPPPPDLNEIQYAILAFDAACHACGRTNCENVLWDIRVRCCKNCTEELVASGSELRHRYGEASQTMVKAIESISKLSKFIPSTKYSFSGSLSYTNCRWTSKSVYEGFLAQDFDQLFFEYEAIVAGNNSLFEKWTNSKLEQRQKRLEHVQLCQAWHQSRLEKLAQQKDEIRRQRKSDIEDKLIALGWGPKIERVSAPVPYSHFSKHRLVKQPVKLTDEGWEKIAPTFIDMMKAERERREEELRIKALRTRYLTLRYLHKIYPVSQSE</sequence>